<dbReference type="Proteomes" id="UP000245992">
    <property type="component" value="Unassembled WGS sequence"/>
</dbReference>
<sequence length="64" mass="7090">MQLTRISGGDPDCRTDDCPTVYRTDKPKTLAVQGYIVEHTTPEGEAVVSIPEDVLREAMRALGW</sequence>
<dbReference type="OrthoDB" id="3431675at2"/>
<dbReference type="RefSeq" id="WP_030352669.1">
    <property type="nucleotide sequence ID" value="NZ_AZSP01000124.1"/>
</dbReference>
<accession>A0A2T7T9Y4</accession>
<gene>
    <name evidence="1" type="ORF">Y717_07220</name>
</gene>
<organism evidence="1 2">
    <name type="scientific">Streptomyces scopuliridis RB72</name>
    <dbReference type="NCBI Taxonomy" id="1440053"/>
    <lineage>
        <taxon>Bacteria</taxon>
        <taxon>Bacillati</taxon>
        <taxon>Actinomycetota</taxon>
        <taxon>Actinomycetes</taxon>
        <taxon>Kitasatosporales</taxon>
        <taxon>Streptomycetaceae</taxon>
        <taxon>Streptomyces</taxon>
    </lineage>
</organism>
<dbReference type="EMBL" id="AZSP01000124">
    <property type="protein sequence ID" value="PVE11989.1"/>
    <property type="molecule type" value="Genomic_DNA"/>
</dbReference>
<name>A0A2T7T9Y4_9ACTN</name>
<proteinExistence type="predicted"/>
<protein>
    <submittedName>
        <fullName evidence="1">Uncharacterized protein</fullName>
    </submittedName>
</protein>
<evidence type="ECO:0000313" key="1">
    <source>
        <dbReference type="EMBL" id="PVE11989.1"/>
    </source>
</evidence>
<dbReference type="STRING" id="1440053.GCA_000718095_03623"/>
<reference evidence="1 2" key="1">
    <citation type="submission" date="2013-12" db="EMBL/GenBank/DDBJ databases">
        <title>Annotated genome of Streptomyces scopuliridis.</title>
        <authorList>
            <person name="Olson J.B."/>
        </authorList>
    </citation>
    <scope>NUCLEOTIDE SEQUENCE [LARGE SCALE GENOMIC DNA]</scope>
    <source>
        <strain evidence="1 2">RB72</strain>
    </source>
</reference>
<keyword evidence="2" id="KW-1185">Reference proteome</keyword>
<dbReference type="AlphaFoldDB" id="A0A2T7T9Y4"/>
<dbReference type="GeneID" id="95545086"/>
<evidence type="ECO:0000313" key="2">
    <source>
        <dbReference type="Proteomes" id="UP000245992"/>
    </source>
</evidence>
<comment type="caution">
    <text evidence="1">The sequence shown here is derived from an EMBL/GenBank/DDBJ whole genome shotgun (WGS) entry which is preliminary data.</text>
</comment>